<gene>
    <name evidence="2" type="ORF">ACFPM7_12205</name>
</gene>
<evidence type="ECO:0000313" key="2">
    <source>
        <dbReference type="EMBL" id="MFC5287816.1"/>
    </source>
</evidence>
<dbReference type="Pfam" id="PF01965">
    <property type="entry name" value="DJ-1_PfpI"/>
    <property type="match status" value="1"/>
</dbReference>
<evidence type="ECO:0000259" key="1">
    <source>
        <dbReference type="Pfam" id="PF01965"/>
    </source>
</evidence>
<dbReference type="CDD" id="cd03140">
    <property type="entry name" value="GATase1_PfpI_3"/>
    <property type="match status" value="1"/>
</dbReference>
<feature type="domain" description="DJ-1/PfpI" evidence="1">
    <location>
        <begin position="4"/>
        <end position="173"/>
    </location>
</feature>
<sequence length="210" mass="22145">MTSAHLYVLDTMADWEVGYLTAELNTGRFFAEPGSALPVRTVGATREPVRTMGGLTITPDLALDELAPEESALLVLPGAELWDTPEHAPAITTAARFLDAGVPVAAICGATIALAAAGLLDSRPHTSNDLDALKQLAPGYRGEGYYSTDVAVADGDLITASSVAPVDFARAALRRLGVMTPQALEAWYGLFSTQRPEYFHALLSAVPHPA</sequence>
<dbReference type="PANTHER" id="PTHR48094">
    <property type="entry name" value="PROTEIN/NUCLEIC ACID DEGLYCASE DJ-1-RELATED"/>
    <property type="match status" value="1"/>
</dbReference>
<organism evidence="2 3">
    <name type="scientific">Actinokineospora guangxiensis</name>
    <dbReference type="NCBI Taxonomy" id="1490288"/>
    <lineage>
        <taxon>Bacteria</taxon>
        <taxon>Bacillati</taxon>
        <taxon>Actinomycetota</taxon>
        <taxon>Actinomycetes</taxon>
        <taxon>Pseudonocardiales</taxon>
        <taxon>Pseudonocardiaceae</taxon>
        <taxon>Actinokineospora</taxon>
    </lineage>
</organism>
<dbReference type="EMBL" id="JBHSKF010000004">
    <property type="protein sequence ID" value="MFC5287816.1"/>
    <property type="molecule type" value="Genomic_DNA"/>
</dbReference>
<keyword evidence="2" id="KW-0378">Hydrolase</keyword>
<dbReference type="EC" id="3.2.-.-" evidence="2"/>
<keyword evidence="2" id="KW-0315">Glutamine amidotransferase</keyword>
<protein>
    <submittedName>
        <fullName evidence="2">Type 1 glutamine amidotransferase family protein</fullName>
        <ecNumber evidence="2">3.2.-.-</ecNumber>
    </submittedName>
</protein>
<dbReference type="Gene3D" id="3.40.50.880">
    <property type="match status" value="1"/>
</dbReference>
<reference evidence="3" key="1">
    <citation type="journal article" date="2019" name="Int. J. Syst. Evol. Microbiol.">
        <title>The Global Catalogue of Microorganisms (GCM) 10K type strain sequencing project: providing services to taxonomists for standard genome sequencing and annotation.</title>
        <authorList>
            <consortium name="The Broad Institute Genomics Platform"/>
            <consortium name="The Broad Institute Genome Sequencing Center for Infectious Disease"/>
            <person name="Wu L."/>
            <person name="Ma J."/>
        </authorList>
    </citation>
    <scope>NUCLEOTIDE SEQUENCE [LARGE SCALE GENOMIC DNA]</scope>
    <source>
        <strain evidence="3">CCUG 59778</strain>
    </source>
</reference>
<dbReference type="GO" id="GO:0016798">
    <property type="term" value="F:hydrolase activity, acting on glycosyl bonds"/>
    <property type="evidence" value="ECO:0007669"/>
    <property type="project" value="UniProtKB-KW"/>
</dbReference>
<dbReference type="InterPro" id="IPR002818">
    <property type="entry name" value="DJ-1/PfpI"/>
</dbReference>
<dbReference type="InterPro" id="IPR029062">
    <property type="entry name" value="Class_I_gatase-like"/>
</dbReference>
<evidence type="ECO:0000313" key="3">
    <source>
        <dbReference type="Proteomes" id="UP001596157"/>
    </source>
</evidence>
<dbReference type="Proteomes" id="UP001596157">
    <property type="component" value="Unassembled WGS sequence"/>
</dbReference>
<dbReference type="PANTHER" id="PTHR48094:SF19">
    <property type="entry name" value="DJ-1_PFPI DOMAIN-CONTAINING PROTEIN"/>
    <property type="match status" value="1"/>
</dbReference>
<dbReference type="SUPFAM" id="SSF52317">
    <property type="entry name" value="Class I glutamine amidotransferase-like"/>
    <property type="match status" value="1"/>
</dbReference>
<comment type="caution">
    <text evidence="2">The sequence shown here is derived from an EMBL/GenBank/DDBJ whole genome shotgun (WGS) entry which is preliminary data.</text>
</comment>
<name>A0ABW0EM27_9PSEU</name>
<proteinExistence type="predicted"/>
<keyword evidence="3" id="KW-1185">Reference proteome</keyword>
<dbReference type="RefSeq" id="WP_378247122.1">
    <property type="nucleotide sequence ID" value="NZ_JBHSKF010000004.1"/>
</dbReference>
<dbReference type="InterPro" id="IPR050325">
    <property type="entry name" value="Prot/Nucl_acid_deglycase"/>
</dbReference>
<accession>A0ABW0EM27</accession>
<keyword evidence="2" id="KW-0326">Glycosidase</keyword>